<name>A0A8H4PW39_9HYPO</name>
<evidence type="ECO:0000256" key="1">
    <source>
        <dbReference type="SAM" id="SignalP"/>
    </source>
</evidence>
<sequence>MLSISLIGLAALAHAVPSGVIDPEIGVPGAVRVPVEWDVQAFPKGERLTLTGTVQQVHEQLVGINANYDADFHLEPTRLYESKGVMANVGGLQSREPKTVSWAAIADGALRVWTVCAGRVDKGLGAGQVSGQAFHSTDWNVIVRHDDC</sequence>
<dbReference type="AlphaFoldDB" id="A0A8H4PW39"/>
<evidence type="ECO:0000313" key="2">
    <source>
        <dbReference type="EMBL" id="KAF4511570.1"/>
    </source>
</evidence>
<dbReference type="EMBL" id="JAAVMX010000003">
    <property type="protein sequence ID" value="KAF4511570.1"/>
    <property type="molecule type" value="Genomic_DNA"/>
</dbReference>
<reference evidence="2 3" key="1">
    <citation type="journal article" date="2020" name="Genome Biol. Evol.">
        <title>A new high-quality draft genome assembly of the Chinese cordyceps Ophiocordyceps sinensis.</title>
        <authorList>
            <person name="Shu R."/>
            <person name="Zhang J."/>
            <person name="Meng Q."/>
            <person name="Zhang H."/>
            <person name="Zhou G."/>
            <person name="Li M."/>
            <person name="Wu P."/>
            <person name="Zhao Y."/>
            <person name="Chen C."/>
            <person name="Qin Q."/>
        </authorList>
    </citation>
    <scope>NUCLEOTIDE SEQUENCE [LARGE SCALE GENOMIC DNA]</scope>
    <source>
        <strain evidence="2 3">IOZ07</strain>
    </source>
</reference>
<organism evidence="2 3">
    <name type="scientific">Ophiocordyceps sinensis</name>
    <dbReference type="NCBI Taxonomy" id="72228"/>
    <lineage>
        <taxon>Eukaryota</taxon>
        <taxon>Fungi</taxon>
        <taxon>Dikarya</taxon>
        <taxon>Ascomycota</taxon>
        <taxon>Pezizomycotina</taxon>
        <taxon>Sordariomycetes</taxon>
        <taxon>Hypocreomycetidae</taxon>
        <taxon>Hypocreales</taxon>
        <taxon>Ophiocordycipitaceae</taxon>
        <taxon>Ophiocordyceps</taxon>
    </lineage>
</organism>
<keyword evidence="1" id="KW-0732">Signal</keyword>
<accession>A0A8H4PW39</accession>
<feature type="chain" id="PRO_5034954048" evidence="1">
    <location>
        <begin position="16"/>
        <end position="148"/>
    </location>
</feature>
<proteinExistence type="predicted"/>
<protein>
    <submittedName>
        <fullName evidence="2">Uncharacterized protein</fullName>
    </submittedName>
</protein>
<keyword evidence="3" id="KW-1185">Reference proteome</keyword>
<comment type="caution">
    <text evidence="2">The sequence shown here is derived from an EMBL/GenBank/DDBJ whole genome shotgun (WGS) entry which is preliminary data.</text>
</comment>
<gene>
    <name evidence="2" type="ORF">G6O67_003352</name>
</gene>
<feature type="signal peptide" evidence="1">
    <location>
        <begin position="1"/>
        <end position="15"/>
    </location>
</feature>
<dbReference type="OrthoDB" id="3552888at2759"/>
<dbReference type="Proteomes" id="UP000557566">
    <property type="component" value="Unassembled WGS sequence"/>
</dbReference>
<evidence type="ECO:0000313" key="3">
    <source>
        <dbReference type="Proteomes" id="UP000557566"/>
    </source>
</evidence>